<dbReference type="Pfam" id="PF01531">
    <property type="entry name" value="Glyco_transf_11"/>
    <property type="match status" value="1"/>
</dbReference>
<dbReference type="GO" id="GO:0005975">
    <property type="term" value="P:carbohydrate metabolic process"/>
    <property type="evidence" value="ECO:0007669"/>
    <property type="project" value="InterPro"/>
</dbReference>
<sequence length="304" mass="35770">MNDPNILPKHPLSCAGCLTQQYPTAIRTIYWFCGAYSALFLHKEKDQIKTPNKVPLCQDTKGDESCTVKEIQRFPKSVCYCHYLFSCLGYHAQIFYKKYNSSEKSGTIWQERKENHSRVPWESRYLQSWKYFENVKMDLKQRHYKIKNELLEEASPYVEDIKRKVSKEAVFVGVHVRRGDIVHERKPVGHIPAPIPYFYRAMNYFRKRYSNVVFVMISNSMMWCQDHLDDSSNVYHVETGDPYIDFAILHKMDHLILSVGTFGWWAGYLSPGTVIFYKGYPKANTTMSIEMKQTDFIPRHWVGL</sequence>
<proteinExistence type="inferred from homology"/>
<comment type="similarity">
    <text evidence="3">Belongs to the glycosyltransferase 11 family.</text>
</comment>
<keyword evidence="2 3" id="KW-0808">Transferase</keyword>
<gene>
    <name evidence="4" type="ORF">MEDL_47563</name>
</gene>
<dbReference type="AlphaFoldDB" id="A0A8S3TX44"/>
<dbReference type="GO" id="GO:0008107">
    <property type="term" value="F:galactoside 2-alpha-L-fucosyltransferase activity"/>
    <property type="evidence" value="ECO:0007669"/>
    <property type="project" value="InterPro"/>
</dbReference>
<accession>A0A8S3TX44</accession>
<comment type="subcellular location">
    <subcellularLocation>
        <location evidence="3">Golgi apparatus</location>
        <location evidence="3">Golgi stack membrane</location>
        <topology evidence="3">Single-pass type II membrane protein</topology>
    </subcellularLocation>
</comment>
<dbReference type="Proteomes" id="UP000683360">
    <property type="component" value="Unassembled WGS sequence"/>
</dbReference>
<organism evidence="4 5">
    <name type="scientific">Mytilus edulis</name>
    <name type="common">Blue mussel</name>
    <dbReference type="NCBI Taxonomy" id="6550"/>
    <lineage>
        <taxon>Eukaryota</taxon>
        <taxon>Metazoa</taxon>
        <taxon>Spiralia</taxon>
        <taxon>Lophotrochozoa</taxon>
        <taxon>Mollusca</taxon>
        <taxon>Bivalvia</taxon>
        <taxon>Autobranchia</taxon>
        <taxon>Pteriomorphia</taxon>
        <taxon>Mytilida</taxon>
        <taxon>Mytiloidea</taxon>
        <taxon>Mytilidae</taxon>
        <taxon>Mytilinae</taxon>
        <taxon>Mytilus</taxon>
    </lineage>
</organism>
<keyword evidence="3" id="KW-0812">Transmembrane</keyword>
<evidence type="ECO:0000256" key="1">
    <source>
        <dbReference type="ARBA" id="ARBA00022676"/>
    </source>
</evidence>
<dbReference type="PANTHER" id="PTHR11927:SF9">
    <property type="entry name" value="L-FUCOSYLTRANSFERASE"/>
    <property type="match status" value="1"/>
</dbReference>
<dbReference type="EMBL" id="CAJPWZ010002281">
    <property type="protein sequence ID" value="CAG2234970.1"/>
    <property type="molecule type" value="Genomic_DNA"/>
</dbReference>
<name>A0A8S3TX44_MYTED</name>
<reference evidence="4" key="1">
    <citation type="submission" date="2021-03" db="EMBL/GenBank/DDBJ databases">
        <authorList>
            <person name="Bekaert M."/>
        </authorList>
    </citation>
    <scope>NUCLEOTIDE SEQUENCE</scope>
</reference>
<evidence type="ECO:0000256" key="3">
    <source>
        <dbReference type="RuleBase" id="RU363129"/>
    </source>
</evidence>
<dbReference type="OrthoDB" id="3226at2759"/>
<protein>
    <recommendedName>
        <fullName evidence="3">L-Fucosyltransferase</fullName>
        <ecNumber evidence="3">2.4.1.-</ecNumber>
    </recommendedName>
</protein>
<keyword evidence="3" id="KW-0735">Signal-anchor</keyword>
<dbReference type="CDD" id="cd11301">
    <property type="entry name" value="Fut1_Fut2_like"/>
    <property type="match status" value="1"/>
</dbReference>
<evidence type="ECO:0000256" key="2">
    <source>
        <dbReference type="ARBA" id="ARBA00022679"/>
    </source>
</evidence>
<dbReference type="InterPro" id="IPR002516">
    <property type="entry name" value="Glyco_trans_11"/>
</dbReference>
<keyword evidence="1 3" id="KW-0328">Glycosyltransferase</keyword>
<keyword evidence="3" id="KW-0325">Glycoprotein</keyword>
<keyword evidence="3" id="KW-0333">Golgi apparatus</keyword>
<evidence type="ECO:0000313" key="5">
    <source>
        <dbReference type="Proteomes" id="UP000683360"/>
    </source>
</evidence>
<evidence type="ECO:0000313" key="4">
    <source>
        <dbReference type="EMBL" id="CAG2234970.1"/>
    </source>
</evidence>
<comment type="pathway">
    <text evidence="3">Protein modification; protein glycosylation.</text>
</comment>
<dbReference type="PANTHER" id="PTHR11927">
    <property type="entry name" value="GALACTOSIDE 2-L-FUCOSYLTRANSFERASE"/>
    <property type="match status" value="1"/>
</dbReference>
<comment type="caution">
    <text evidence="4">The sequence shown here is derived from an EMBL/GenBank/DDBJ whole genome shotgun (WGS) entry which is preliminary data.</text>
</comment>
<keyword evidence="5" id="KW-1185">Reference proteome</keyword>
<dbReference type="GO" id="GO:0032580">
    <property type="term" value="C:Golgi cisterna membrane"/>
    <property type="evidence" value="ECO:0007669"/>
    <property type="project" value="UniProtKB-SubCell"/>
</dbReference>
<dbReference type="EC" id="2.4.1.-" evidence="3"/>